<dbReference type="SUPFAM" id="SSF56112">
    <property type="entry name" value="Protein kinase-like (PK-like)"/>
    <property type="match status" value="1"/>
</dbReference>
<proteinExistence type="predicted"/>
<dbReference type="InterPro" id="IPR011009">
    <property type="entry name" value="Kinase-like_dom_sf"/>
</dbReference>
<dbReference type="AlphaFoldDB" id="A0A9P8RN26"/>
<dbReference type="GO" id="GO:0035556">
    <property type="term" value="P:intracellular signal transduction"/>
    <property type="evidence" value="ECO:0007669"/>
    <property type="project" value="TreeGrafter"/>
</dbReference>
<evidence type="ECO:0000256" key="4">
    <source>
        <dbReference type="SAM" id="MobiDB-lite"/>
    </source>
</evidence>
<feature type="region of interest" description="Disordered" evidence="4">
    <location>
        <begin position="615"/>
        <end position="651"/>
    </location>
</feature>
<evidence type="ECO:0000259" key="5">
    <source>
        <dbReference type="PROSITE" id="PS50011"/>
    </source>
</evidence>
<evidence type="ECO:0000313" key="7">
    <source>
        <dbReference type="Proteomes" id="UP000750711"/>
    </source>
</evidence>
<protein>
    <recommendedName>
        <fullName evidence="5">Protein kinase domain-containing protein</fullName>
    </recommendedName>
</protein>
<organism evidence="6 7">
    <name type="scientific">Trichoglossum hirsutum</name>
    <dbReference type="NCBI Taxonomy" id="265104"/>
    <lineage>
        <taxon>Eukaryota</taxon>
        <taxon>Fungi</taxon>
        <taxon>Dikarya</taxon>
        <taxon>Ascomycota</taxon>
        <taxon>Pezizomycotina</taxon>
        <taxon>Geoglossomycetes</taxon>
        <taxon>Geoglossales</taxon>
        <taxon>Geoglossaceae</taxon>
        <taxon>Trichoglossum</taxon>
    </lineage>
</organism>
<evidence type="ECO:0000256" key="2">
    <source>
        <dbReference type="ARBA" id="ARBA00022840"/>
    </source>
</evidence>
<dbReference type="PROSITE" id="PS00107">
    <property type="entry name" value="PROTEIN_KINASE_ATP"/>
    <property type="match status" value="1"/>
</dbReference>
<accession>A0A9P8RN26</accession>
<evidence type="ECO:0000256" key="1">
    <source>
        <dbReference type="ARBA" id="ARBA00022741"/>
    </source>
</evidence>
<evidence type="ECO:0000313" key="6">
    <source>
        <dbReference type="EMBL" id="KAH0558346.1"/>
    </source>
</evidence>
<feature type="compositionally biased region" description="Low complexity" evidence="4">
    <location>
        <begin position="632"/>
        <end position="644"/>
    </location>
</feature>
<dbReference type="GO" id="GO:0004674">
    <property type="term" value="F:protein serine/threonine kinase activity"/>
    <property type="evidence" value="ECO:0007669"/>
    <property type="project" value="TreeGrafter"/>
</dbReference>
<keyword evidence="7" id="KW-1185">Reference proteome</keyword>
<sequence>MDPDHPTNKYDFGESLSQIVDDSFHPLNKRYLEALRAVKQPCSHGPVTLGHNPNEIFTDEVLDSVATQERAYLMPIYDEACEDFVRKYRIYAFLGSGTYGAVFAARTTQRDKDGNFLHVAVKFTPIRTAAKGIIYHEQFGLISNEVLAQALLHDNPGVPKVYAIYAHGCTLIYVMELFGVWQNKEELENYPELVFAEDARKLVRLRACNGNELAAPQRYIPKYKKPGEMEVCKMSTLHLSTLQSMKDRGCSHDDIAHRNVIIDEKYDVKLIDWGATQVHPFEEKWYNNRFMSNHENYLRPPEWISSGRALLPSRKGRIIDDHRRNDLWRISCVMYSYLYGDYPFCVGTARKDIKDQVRHGNLKTGSDFTQDCTDAFLAMFEQNPQSRGRTEDLATLPWLSGYYLDTGHEFRNALPSPYVPRKYSHLGIGGRGPPDTVHSFGVTCYGSKIISDHNSLYRCFAEWEFRDQHRWVDIKANALIYYIRFMSGLAKDMTVEDADRQRQVYLKIAQEVQPYDIARYLEDNTLTPPLRMIRIIADSINCQVVLVTSGQPSIHIYGNVHDKQPPKVFQIHLYHDATTELFDLVMLYHSIGVDQYWSHTKPGVDLRAIQLDEDHKANLERKRGRKSDPESGSRSTTPSGSSKSFYDNIHS</sequence>
<dbReference type="Gene3D" id="1.10.510.10">
    <property type="entry name" value="Transferase(Phosphotransferase) domain 1"/>
    <property type="match status" value="1"/>
</dbReference>
<feature type="domain" description="Protein kinase" evidence="5">
    <location>
        <begin position="88"/>
        <end position="399"/>
    </location>
</feature>
<dbReference type="InterPro" id="IPR017441">
    <property type="entry name" value="Protein_kinase_ATP_BS"/>
</dbReference>
<dbReference type="Proteomes" id="UP000750711">
    <property type="component" value="Unassembled WGS sequence"/>
</dbReference>
<dbReference type="PANTHER" id="PTHR24346">
    <property type="entry name" value="MAP/MICROTUBULE AFFINITY-REGULATING KINASE"/>
    <property type="match status" value="1"/>
</dbReference>
<dbReference type="GO" id="GO:0005737">
    <property type="term" value="C:cytoplasm"/>
    <property type="evidence" value="ECO:0007669"/>
    <property type="project" value="TreeGrafter"/>
</dbReference>
<keyword evidence="1 3" id="KW-0547">Nucleotide-binding</keyword>
<gene>
    <name evidence="6" type="ORF">GP486_004994</name>
</gene>
<keyword evidence="2 3" id="KW-0067">ATP-binding</keyword>
<evidence type="ECO:0000256" key="3">
    <source>
        <dbReference type="PROSITE-ProRule" id="PRU10141"/>
    </source>
</evidence>
<dbReference type="SMART" id="SM00220">
    <property type="entry name" value="S_TKc"/>
    <property type="match status" value="1"/>
</dbReference>
<dbReference type="GO" id="GO:0005524">
    <property type="term" value="F:ATP binding"/>
    <property type="evidence" value="ECO:0007669"/>
    <property type="project" value="UniProtKB-UniRule"/>
</dbReference>
<name>A0A9P8RN26_9PEZI</name>
<dbReference type="Pfam" id="PF00069">
    <property type="entry name" value="Pkinase"/>
    <property type="match status" value="1"/>
</dbReference>
<reference evidence="6" key="1">
    <citation type="submission" date="2021-03" db="EMBL/GenBank/DDBJ databases">
        <title>Comparative genomics and phylogenomic investigation of the class Geoglossomycetes provide insights into ecological specialization and systematics.</title>
        <authorList>
            <person name="Melie T."/>
            <person name="Pirro S."/>
            <person name="Miller A.N."/>
            <person name="Quandt A."/>
        </authorList>
    </citation>
    <scope>NUCLEOTIDE SEQUENCE</scope>
    <source>
        <strain evidence="6">CAQ_001_2017</strain>
    </source>
</reference>
<feature type="compositionally biased region" description="Basic and acidic residues" evidence="4">
    <location>
        <begin position="615"/>
        <end position="631"/>
    </location>
</feature>
<comment type="caution">
    <text evidence="6">The sequence shown here is derived from an EMBL/GenBank/DDBJ whole genome shotgun (WGS) entry which is preliminary data.</text>
</comment>
<dbReference type="PANTHER" id="PTHR24346:SF30">
    <property type="entry name" value="MATERNAL EMBRYONIC LEUCINE ZIPPER KINASE"/>
    <property type="match status" value="1"/>
</dbReference>
<dbReference type="Gene3D" id="3.30.200.20">
    <property type="entry name" value="Phosphorylase Kinase, domain 1"/>
    <property type="match status" value="1"/>
</dbReference>
<dbReference type="PROSITE" id="PS50011">
    <property type="entry name" value="PROTEIN_KINASE_DOM"/>
    <property type="match status" value="1"/>
</dbReference>
<dbReference type="InterPro" id="IPR000719">
    <property type="entry name" value="Prot_kinase_dom"/>
</dbReference>
<dbReference type="EMBL" id="JAGHQM010000875">
    <property type="protein sequence ID" value="KAH0558346.1"/>
    <property type="molecule type" value="Genomic_DNA"/>
</dbReference>
<feature type="binding site" evidence="3">
    <location>
        <position position="122"/>
    </location>
    <ligand>
        <name>ATP</name>
        <dbReference type="ChEBI" id="CHEBI:30616"/>
    </ligand>
</feature>